<dbReference type="PROSITE" id="PS50112">
    <property type="entry name" value="PAS"/>
    <property type="match status" value="1"/>
</dbReference>
<dbReference type="InterPro" id="IPR000700">
    <property type="entry name" value="PAS-assoc_C"/>
</dbReference>
<dbReference type="InterPro" id="IPR035965">
    <property type="entry name" value="PAS-like_dom_sf"/>
</dbReference>
<dbReference type="InterPro" id="IPR029787">
    <property type="entry name" value="Nucleotide_cyclase"/>
</dbReference>
<proteinExistence type="predicted"/>
<feature type="domain" description="GGDEF" evidence="3">
    <location>
        <begin position="269"/>
        <end position="401"/>
    </location>
</feature>
<evidence type="ECO:0000259" key="3">
    <source>
        <dbReference type="PROSITE" id="PS50887"/>
    </source>
</evidence>
<dbReference type="EMBL" id="QGTL01000011">
    <property type="protein sequence ID" value="PWV71079.1"/>
    <property type="molecule type" value="Genomic_DNA"/>
</dbReference>
<dbReference type="NCBIfam" id="TIGR00254">
    <property type="entry name" value="GGDEF"/>
    <property type="match status" value="1"/>
</dbReference>
<dbReference type="InterPro" id="IPR000014">
    <property type="entry name" value="PAS"/>
</dbReference>
<accession>A0A317N7S7</accession>
<dbReference type="InterPro" id="IPR043128">
    <property type="entry name" value="Rev_trsase/Diguanyl_cyclase"/>
</dbReference>
<dbReference type="PANTHER" id="PTHR44757">
    <property type="entry name" value="DIGUANYLATE CYCLASE DGCP"/>
    <property type="match status" value="1"/>
</dbReference>
<evidence type="ECO:0000259" key="2">
    <source>
        <dbReference type="PROSITE" id="PS50113"/>
    </source>
</evidence>
<reference evidence="4 5" key="1">
    <citation type="submission" date="2018-05" db="EMBL/GenBank/DDBJ databases">
        <title>Genomic Encyclopedia of Type Strains, Phase IV (KMG-IV): sequencing the most valuable type-strain genomes for metagenomic binning, comparative biology and taxonomic classification.</title>
        <authorList>
            <person name="Goeker M."/>
        </authorList>
    </citation>
    <scope>NUCLEOTIDE SEQUENCE [LARGE SCALE GENOMIC DNA]</scope>
    <source>
        <strain evidence="4 5">DSM 44717</strain>
    </source>
</reference>
<organism evidence="4 5">
    <name type="scientific">Nocardia neocaledoniensis</name>
    <dbReference type="NCBI Taxonomy" id="236511"/>
    <lineage>
        <taxon>Bacteria</taxon>
        <taxon>Bacillati</taxon>
        <taxon>Actinomycetota</taxon>
        <taxon>Actinomycetes</taxon>
        <taxon>Mycobacteriales</taxon>
        <taxon>Nocardiaceae</taxon>
        <taxon>Nocardia</taxon>
    </lineage>
</organism>
<dbReference type="CDD" id="cd01949">
    <property type="entry name" value="GGDEF"/>
    <property type="match status" value="1"/>
</dbReference>
<keyword evidence="5" id="KW-1185">Reference proteome</keyword>
<dbReference type="RefSeq" id="WP_146229424.1">
    <property type="nucleotide sequence ID" value="NZ_QGTL01000011.1"/>
</dbReference>
<dbReference type="AlphaFoldDB" id="A0A317N7S7"/>
<dbReference type="NCBIfam" id="TIGR00229">
    <property type="entry name" value="sensory_box"/>
    <property type="match status" value="1"/>
</dbReference>
<feature type="domain" description="PAC" evidence="2">
    <location>
        <begin position="186"/>
        <end position="238"/>
    </location>
</feature>
<dbReference type="Gene3D" id="3.30.450.20">
    <property type="entry name" value="PAS domain"/>
    <property type="match status" value="1"/>
</dbReference>
<dbReference type="InterPro" id="IPR000160">
    <property type="entry name" value="GGDEF_dom"/>
</dbReference>
<gene>
    <name evidence="4" type="ORF">DFR69_11168</name>
</gene>
<name>A0A317N7S7_9NOCA</name>
<dbReference type="Pfam" id="PF13188">
    <property type="entry name" value="PAS_8"/>
    <property type="match status" value="1"/>
</dbReference>
<protein>
    <submittedName>
        <fullName evidence="4">PAS domain S-box-containing protein/diguanylate cyclase (GGDEF)-like protein</fullName>
    </submittedName>
</protein>
<dbReference type="Proteomes" id="UP000246410">
    <property type="component" value="Unassembled WGS sequence"/>
</dbReference>
<evidence type="ECO:0000259" key="1">
    <source>
        <dbReference type="PROSITE" id="PS50112"/>
    </source>
</evidence>
<dbReference type="Gene3D" id="3.30.70.270">
    <property type="match status" value="1"/>
</dbReference>
<evidence type="ECO:0000313" key="5">
    <source>
        <dbReference type="Proteomes" id="UP000246410"/>
    </source>
</evidence>
<dbReference type="SUPFAM" id="SSF55785">
    <property type="entry name" value="PYP-like sensor domain (PAS domain)"/>
    <property type="match status" value="1"/>
</dbReference>
<dbReference type="SUPFAM" id="SSF55073">
    <property type="entry name" value="Nucleotide cyclase"/>
    <property type="match status" value="1"/>
</dbReference>
<feature type="domain" description="PAS" evidence="1">
    <location>
        <begin position="110"/>
        <end position="181"/>
    </location>
</feature>
<dbReference type="SMART" id="SM00267">
    <property type="entry name" value="GGDEF"/>
    <property type="match status" value="1"/>
</dbReference>
<dbReference type="PROSITE" id="PS50887">
    <property type="entry name" value="GGDEF"/>
    <property type="match status" value="1"/>
</dbReference>
<dbReference type="SMART" id="SM00091">
    <property type="entry name" value="PAS"/>
    <property type="match status" value="1"/>
</dbReference>
<evidence type="ECO:0000313" key="4">
    <source>
        <dbReference type="EMBL" id="PWV71079.1"/>
    </source>
</evidence>
<sequence>MTPLDDSVQDWIHALAGLGPLPVPAASLGRTLTQALGELATTVPDPAPATRVGGELGALGFTDPAVIAVSVPVLRRFLDRVRPADAAALDAVLGGFGTGYAGALRAARAESERYEMIFRHAPTAVSISDEQGRILDANPAFERLTGRSLSELRTAGSGYELMTPERRAEMRNLVRSGIEASRADAFTVEGRFPRTDGTMSIVAWTIQRCRSADADRGYLLAFAEDITERRTATEQLQWQALHDPLTALPNRRFLLDRLATVIAEADADARAGICALDLDNFKHVNDTYGHSAGDRILTALSARLESAAAQHDCLLARTGGDEFIVLVGPPADAARLDAVVASLRAALREPFTLGGAESTMTMSVGAVLVHPAGAEVSSLLDQSDRALYAAKAPNNGLRTRR</sequence>
<dbReference type="InterPro" id="IPR052155">
    <property type="entry name" value="Biofilm_reg_signaling"/>
</dbReference>
<dbReference type="CDD" id="cd00130">
    <property type="entry name" value="PAS"/>
    <property type="match status" value="1"/>
</dbReference>
<dbReference type="Pfam" id="PF00990">
    <property type="entry name" value="GGDEF"/>
    <property type="match status" value="1"/>
</dbReference>
<dbReference type="PROSITE" id="PS50113">
    <property type="entry name" value="PAC"/>
    <property type="match status" value="1"/>
</dbReference>
<dbReference type="PANTHER" id="PTHR44757:SF2">
    <property type="entry name" value="BIOFILM ARCHITECTURE MAINTENANCE PROTEIN MBAA"/>
    <property type="match status" value="1"/>
</dbReference>
<comment type="caution">
    <text evidence="4">The sequence shown here is derived from an EMBL/GenBank/DDBJ whole genome shotgun (WGS) entry which is preliminary data.</text>
</comment>